<keyword evidence="4 7" id="KW-0812">Transmembrane</keyword>
<name>A0AB72VDA1_CORGB</name>
<feature type="transmembrane region" description="Helical" evidence="7">
    <location>
        <begin position="174"/>
        <end position="199"/>
    </location>
</feature>
<protein>
    <recommendedName>
        <fullName evidence="8">ABC transmembrane type-1 domain-containing protein</fullName>
    </recommendedName>
</protein>
<reference evidence="9" key="1">
    <citation type="journal article" date="2007" name="Microbiology">
        <title>Comparative analysis of the Corynebacterium glutamicum group and complete genome sequence of strain R.</title>
        <authorList>
            <person name="Yukawa H."/>
            <person name="Omumasaba C.A."/>
            <person name="Nonaka H."/>
            <person name="Kos P."/>
            <person name="Okai N."/>
            <person name="Suzuki N."/>
            <person name="Suda M."/>
            <person name="Tsuge Y."/>
            <person name="Watanabe J."/>
            <person name="Ikeda Y."/>
            <person name="Vertes A.A."/>
            <person name="Inui M."/>
        </authorList>
    </citation>
    <scope>NUCLEOTIDE SEQUENCE</scope>
    <source>
        <strain evidence="9">R</strain>
    </source>
</reference>
<dbReference type="CDD" id="cd06261">
    <property type="entry name" value="TM_PBP2"/>
    <property type="match status" value="1"/>
</dbReference>
<dbReference type="KEGG" id="cgt:cgR_2365"/>
<dbReference type="InterPro" id="IPR035906">
    <property type="entry name" value="MetI-like_sf"/>
</dbReference>
<keyword evidence="3" id="KW-1003">Cell membrane</keyword>
<evidence type="ECO:0000313" key="9">
    <source>
        <dbReference type="EMBL" id="BAF55371.1"/>
    </source>
</evidence>
<evidence type="ECO:0000256" key="6">
    <source>
        <dbReference type="ARBA" id="ARBA00023136"/>
    </source>
</evidence>
<organism evidence="9">
    <name type="scientific">Corynebacterium glutamicum (strain R)</name>
    <dbReference type="NCBI Taxonomy" id="340322"/>
    <lineage>
        <taxon>Bacteria</taxon>
        <taxon>Bacillati</taxon>
        <taxon>Actinomycetota</taxon>
        <taxon>Actinomycetes</taxon>
        <taxon>Mycobacteriales</taxon>
        <taxon>Corynebacteriaceae</taxon>
        <taxon>Corynebacterium</taxon>
    </lineage>
</organism>
<feature type="transmembrane region" description="Helical" evidence="7">
    <location>
        <begin position="133"/>
        <end position="154"/>
    </location>
</feature>
<dbReference type="Proteomes" id="UP000006698">
    <property type="component" value="Chromosome"/>
</dbReference>
<dbReference type="Pfam" id="PF00528">
    <property type="entry name" value="BPD_transp_1"/>
    <property type="match status" value="1"/>
</dbReference>
<evidence type="ECO:0000256" key="2">
    <source>
        <dbReference type="ARBA" id="ARBA00022448"/>
    </source>
</evidence>
<keyword evidence="2 7" id="KW-0813">Transport</keyword>
<comment type="subcellular location">
    <subcellularLocation>
        <location evidence="1 7">Cell membrane</location>
        <topology evidence="1 7">Multi-pass membrane protein</topology>
    </subcellularLocation>
</comment>
<dbReference type="InterPro" id="IPR050809">
    <property type="entry name" value="UgpAE/MalFG_permease"/>
</dbReference>
<evidence type="ECO:0000259" key="8">
    <source>
        <dbReference type="PROSITE" id="PS50928"/>
    </source>
</evidence>
<dbReference type="PROSITE" id="PS50928">
    <property type="entry name" value="ABC_TM1"/>
    <property type="match status" value="1"/>
</dbReference>
<accession>A0AB72VDA1</accession>
<proteinExistence type="inferred from homology"/>
<dbReference type="PANTHER" id="PTHR43227">
    <property type="entry name" value="BLL4140 PROTEIN"/>
    <property type="match status" value="1"/>
</dbReference>
<evidence type="ECO:0000256" key="3">
    <source>
        <dbReference type="ARBA" id="ARBA00022475"/>
    </source>
</evidence>
<dbReference type="SUPFAM" id="SSF161098">
    <property type="entry name" value="MetI-like"/>
    <property type="match status" value="1"/>
</dbReference>
<gene>
    <name evidence="9" type="ordered locus">cgR_2365</name>
</gene>
<dbReference type="InterPro" id="IPR000515">
    <property type="entry name" value="MetI-like"/>
</dbReference>
<evidence type="ECO:0000256" key="1">
    <source>
        <dbReference type="ARBA" id="ARBA00004651"/>
    </source>
</evidence>
<keyword evidence="6 7" id="KW-0472">Membrane</keyword>
<dbReference type="AlphaFoldDB" id="A0AB72VDA1"/>
<dbReference type="GO" id="GO:0005886">
    <property type="term" value="C:plasma membrane"/>
    <property type="evidence" value="ECO:0007669"/>
    <property type="project" value="UniProtKB-SubCell"/>
</dbReference>
<dbReference type="PANTHER" id="PTHR43227:SF11">
    <property type="entry name" value="BLL4140 PROTEIN"/>
    <property type="match status" value="1"/>
</dbReference>
<evidence type="ECO:0000256" key="4">
    <source>
        <dbReference type="ARBA" id="ARBA00022692"/>
    </source>
</evidence>
<feature type="transmembrane region" description="Helical" evidence="7">
    <location>
        <begin position="284"/>
        <end position="303"/>
    </location>
</feature>
<keyword evidence="5 7" id="KW-1133">Transmembrane helix</keyword>
<evidence type="ECO:0000256" key="5">
    <source>
        <dbReference type="ARBA" id="ARBA00022989"/>
    </source>
</evidence>
<feature type="domain" description="ABC transmembrane type-1" evidence="8">
    <location>
        <begin position="1"/>
        <end position="302"/>
    </location>
</feature>
<evidence type="ECO:0000256" key="7">
    <source>
        <dbReference type="RuleBase" id="RU363032"/>
    </source>
</evidence>
<dbReference type="Gene3D" id="1.10.3720.10">
    <property type="entry name" value="MetI-like"/>
    <property type="match status" value="1"/>
</dbReference>
<comment type="similarity">
    <text evidence="7">Belongs to the binding-protein-dependent transport system permease family.</text>
</comment>
<sequence length="313" mass="35741">MREQLFHILSLLSSPPSPLGNVWHHLKLRFHHHASNAEEVLPSLCLAHPSGIHDCLLGAVHRGFLPLLYEVHHYHQRQVGWHRQLRQSFLPTRRFHLSLRFHRPRGHRLRDHSQHLRLPLGVVADPQTPRYQLFPHIFFMPNLIGGIVLGYTWQTMINAVLSHYATTISADWKFGYAGLIMLLNWQLIGYMMIIYIAGLQNVPPELIEAAELDGVNKWEMLRHVTIPMVMPSITICLFLTLSNSFKLFDQNLALTNGAPGGQTEMVALNIINTLFNRMNVEGVGQAKAVIFVVVVVVIAYFQLRATRSKEIEA</sequence>
<feature type="transmembrane region" description="Helical" evidence="7">
    <location>
        <begin position="220"/>
        <end position="241"/>
    </location>
</feature>
<dbReference type="EMBL" id="AP009044">
    <property type="protein sequence ID" value="BAF55371.1"/>
    <property type="molecule type" value="Genomic_DNA"/>
</dbReference>
<dbReference type="GO" id="GO:0055085">
    <property type="term" value="P:transmembrane transport"/>
    <property type="evidence" value="ECO:0007669"/>
    <property type="project" value="InterPro"/>
</dbReference>